<proteinExistence type="predicted"/>
<organism evidence="4 7">
    <name type="scientific">Penicillium antarcticum</name>
    <dbReference type="NCBI Taxonomy" id="416450"/>
    <lineage>
        <taxon>Eukaryota</taxon>
        <taxon>Fungi</taxon>
        <taxon>Dikarya</taxon>
        <taxon>Ascomycota</taxon>
        <taxon>Pezizomycotina</taxon>
        <taxon>Eurotiomycetes</taxon>
        <taxon>Eurotiomycetidae</taxon>
        <taxon>Eurotiales</taxon>
        <taxon>Aspergillaceae</taxon>
        <taxon>Penicillium</taxon>
    </lineage>
</organism>
<feature type="compositionally biased region" description="Basic and acidic residues" evidence="1">
    <location>
        <begin position="662"/>
        <end position="678"/>
    </location>
</feature>
<evidence type="ECO:0000256" key="1">
    <source>
        <dbReference type="SAM" id="MobiDB-lite"/>
    </source>
</evidence>
<reference evidence="7" key="2">
    <citation type="journal article" date="2017" name="Nat. Microbiol.">
        <title>Global analysis of biosynthetic gene clusters reveals vast potential of secondary metabolite production in Penicillium species.</title>
        <authorList>
            <person name="Nielsen J.C."/>
            <person name="Grijseels S."/>
            <person name="Prigent S."/>
            <person name="Ji B."/>
            <person name="Dainat J."/>
            <person name="Nielsen K.F."/>
            <person name="Frisvad J.C."/>
            <person name="Workman M."/>
            <person name="Nielsen J."/>
        </authorList>
    </citation>
    <scope>NUCLEOTIDE SEQUENCE [LARGE SCALE GENOMIC DNA]</scope>
    <source>
        <strain evidence="7">IBT 31811</strain>
    </source>
</reference>
<feature type="region of interest" description="Disordered" evidence="1">
    <location>
        <begin position="604"/>
        <end position="623"/>
    </location>
</feature>
<feature type="compositionally biased region" description="Polar residues" evidence="1">
    <location>
        <begin position="463"/>
        <end position="475"/>
    </location>
</feature>
<evidence type="ECO:0000313" key="5">
    <source>
        <dbReference type="EMBL" id="OQD79189.1"/>
    </source>
</evidence>
<accession>A0A1V6PPL1</accession>
<comment type="caution">
    <text evidence="4">The sequence shown here is derived from an EMBL/GenBank/DDBJ whole genome shotgun (WGS) entry which is preliminary data.</text>
</comment>
<reference evidence="4" key="1">
    <citation type="submission" date="2016-08" db="EMBL/GenBank/DDBJ databases">
        <title>Uncovering the secondary metabolism of Penicillium species provides insights into the evolution of 6-MSA pathways.</title>
        <authorList>
            <person name="Nielsen J.C."/>
            <person name="Nielsen J."/>
        </authorList>
    </citation>
    <scope>NUCLEOTIDE SEQUENCE [LARGE SCALE GENOMIC DNA]</scope>
    <source>
        <strain evidence="4">IBT 31811</strain>
    </source>
</reference>
<feature type="region of interest" description="Disordered" evidence="1">
    <location>
        <begin position="430"/>
        <end position="449"/>
    </location>
</feature>
<feature type="domain" description="CCHC-type" evidence="2">
    <location>
        <begin position="344"/>
        <end position="360"/>
    </location>
</feature>
<dbReference type="EMBL" id="MDYN01000058">
    <property type="protein sequence ID" value="OQD79196.1"/>
    <property type="molecule type" value="Genomic_DNA"/>
</dbReference>
<feature type="region of interest" description="Disordered" evidence="1">
    <location>
        <begin position="462"/>
        <end position="590"/>
    </location>
</feature>
<evidence type="ECO:0000313" key="4">
    <source>
        <dbReference type="EMBL" id="OQD78935.1"/>
    </source>
</evidence>
<name>A0A1V6PPL1_9EURO</name>
<feature type="region of interest" description="Disordered" evidence="1">
    <location>
        <begin position="643"/>
        <end position="678"/>
    </location>
</feature>
<dbReference type="GO" id="GO:0008270">
    <property type="term" value="F:zinc ion binding"/>
    <property type="evidence" value="ECO:0007669"/>
    <property type="project" value="InterPro"/>
</dbReference>
<dbReference type="EMBL" id="MDYN01000071">
    <property type="protein sequence ID" value="OQD78935.1"/>
    <property type="molecule type" value="Genomic_DNA"/>
</dbReference>
<protein>
    <recommendedName>
        <fullName evidence="2">CCHC-type domain-containing protein</fullName>
    </recommendedName>
</protein>
<evidence type="ECO:0000313" key="3">
    <source>
        <dbReference type="EMBL" id="OQD78755.1"/>
    </source>
</evidence>
<evidence type="ECO:0000313" key="7">
    <source>
        <dbReference type="Proteomes" id="UP000191672"/>
    </source>
</evidence>
<feature type="compositionally biased region" description="Polar residues" evidence="1">
    <location>
        <begin position="525"/>
        <end position="542"/>
    </location>
</feature>
<feature type="region of interest" description="Disordered" evidence="1">
    <location>
        <begin position="1"/>
        <end position="34"/>
    </location>
</feature>
<dbReference type="AlphaFoldDB" id="A0A1V6PPL1"/>
<dbReference type="GO" id="GO:0003676">
    <property type="term" value="F:nucleic acid binding"/>
    <property type="evidence" value="ECO:0007669"/>
    <property type="project" value="InterPro"/>
</dbReference>
<dbReference type="EMBL" id="MDYN01000084">
    <property type="protein sequence ID" value="OQD78755.1"/>
    <property type="molecule type" value="Genomic_DNA"/>
</dbReference>
<feature type="domain" description="CCHC-type" evidence="2">
    <location>
        <begin position="387"/>
        <end position="404"/>
    </location>
</feature>
<dbReference type="SMART" id="SM00343">
    <property type="entry name" value="ZnF_C2HC"/>
    <property type="match status" value="2"/>
</dbReference>
<gene>
    <name evidence="6" type="ORF">PENANT_c058G01702</name>
    <name evidence="5" type="ORF">PENANT_c058G07863</name>
    <name evidence="4" type="ORF">PENANT_c071G04849</name>
    <name evidence="3" type="ORF">PENANT_c084G11758</name>
</gene>
<evidence type="ECO:0000259" key="2">
    <source>
        <dbReference type="SMART" id="SM00343"/>
    </source>
</evidence>
<sequence>MAAIVATGANTQRLPPDRRGTPKPTASGDPPRSMEDIAEGARRVLNYIENNGSEDRYIAGYIRAVHQFALNAQRGDGQGMAKVLEALTKINADTERLNQRIDTIEKTTSILSTNVSTSAANSAAAWRDFRAKDWQRGLAKAAAPDTRSNGTSSPGVPEIELREDREVIVKVGPNREQIRGLSPRELVERAERQQKNSAALAGRATFVAARKLPSGDVVMVANSAAGAELLRKHPEWLRAFGPGSVIQEPSWGVVAYHIPVKSMKLTPETMADVSAELLRQNDWGEGAKIQYLGWLTRPGIRAEGSVLIEFTSPVVANRAIITGVVWGKQIHNASRFCREGRTKLCRKCQKPGHIQSHCSNVFKCGHCAGEHPTWECPSTRGQAIPVKCANCGGGHRPISRDCPVKIAAMNEAKQALADCPTYHRIPLHFRNTASGNTPPPPMRPDPAETVDLDLSMHAPEGQQAATLSQRPQNVTIDLEPEPTETGTSLEELIKPTKPRRGPGRPKGSRTRPKDQAQPAPEQTHAIISTNQRSTRSQATPQTAAHEHTISKKRRMGEPEDIMDEQPDNGNWFDIQLSRTDSPQDNPQQDSLEEELTQFTNDVTTINDTNATPEPGLEDLNPESPEYRKLVTLKYNRMQAVPVRSSPPAITTDAPTIEDPTDDVWHEASERSDDESIHQ</sequence>
<dbReference type="InterPro" id="IPR001878">
    <property type="entry name" value="Znf_CCHC"/>
</dbReference>
<feature type="compositionally biased region" description="Polar residues" evidence="1">
    <location>
        <begin position="576"/>
        <end position="589"/>
    </location>
</feature>
<keyword evidence="7" id="KW-1185">Reference proteome</keyword>
<evidence type="ECO:0000313" key="6">
    <source>
        <dbReference type="EMBL" id="OQD79196.1"/>
    </source>
</evidence>
<dbReference type="Proteomes" id="UP000191672">
    <property type="component" value="Unassembled WGS sequence"/>
</dbReference>
<feature type="compositionally biased region" description="Basic residues" evidence="1">
    <location>
        <begin position="496"/>
        <end position="510"/>
    </location>
</feature>
<dbReference type="EMBL" id="MDYN01000058">
    <property type="protein sequence ID" value="OQD79189.1"/>
    <property type="molecule type" value="Genomic_DNA"/>
</dbReference>